<gene>
    <name evidence="2" type="ORF">ACFFSY_34105</name>
</gene>
<dbReference type="PRINTS" id="PR00420">
    <property type="entry name" value="RNGMNOXGNASE"/>
</dbReference>
<dbReference type="GO" id="GO:0016491">
    <property type="term" value="F:oxidoreductase activity"/>
    <property type="evidence" value="ECO:0007669"/>
    <property type="project" value="UniProtKB-KW"/>
</dbReference>
<dbReference type="InterPro" id="IPR036188">
    <property type="entry name" value="FAD/NAD-bd_sf"/>
</dbReference>
<evidence type="ECO:0000313" key="2">
    <source>
        <dbReference type="EMBL" id="MFB9331001.1"/>
    </source>
</evidence>
<reference evidence="2 3" key="1">
    <citation type="submission" date="2024-09" db="EMBL/GenBank/DDBJ databases">
        <authorList>
            <person name="Sun Q."/>
            <person name="Mori K."/>
        </authorList>
    </citation>
    <scope>NUCLEOTIDE SEQUENCE [LARGE SCALE GENOMIC DNA]</scope>
    <source>
        <strain evidence="2 3">TISTR 2452</strain>
    </source>
</reference>
<organism evidence="2 3">
    <name type="scientific">Paenibacillus aurantiacus</name>
    <dbReference type="NCBI Taxonomy" id="1936118"/>
    <lineage>
        <taxon>Bacteria</taxon>
        <taxon>Bacillati</taxon>
        <taxon>Bacillota</taxon>
        <taxon>Bacilli</taxon>
        <taxon>Bacillales</taxon>
        <taxon>Paenibacillaceae</taxon>
        <taxon>Paenibacillus</taxon>
    </lineage>
</organism>
<proteinExistence type="predicted"/>
<sequence>MTTKTLYGGRLYWPDTLPDYTRYPSLAENKTVRVAVVGGGMSGVLCAHALAAAGIDTLLAERGEIAGGSSAANTGLLQFSNDIMLIDLMEQVGPGSAVDFYRACRGAVEQLEQLAARLRLDVGFRRTSSLYYASEEQDVPKLHREFEALFHNGFDVEFWEAERIAAHFPFRKAGAIVTHGDAEINPFRFVHGLADQAVRHGLAVYEHTGITSHVPGDGVHRLTTDTGVVIEAEHVVYAIGYEPEELRGNLIKAELHRSFALVTEPVANLGGWHKQWMMWETKRPYLYLRTTPDGRVIIGGLDEDIEAPALGAREIGRHTVRLMQELSALFPGLAAQPAYEWSATFGESRDGLPFIGPDPAMPGVYYCLGYGGNGTVYSMLASRLLLDMIRGEEPDPIAALIRLDRPSPARRLHA</sequence>
<evidence type="ECO:0000313" key="3">
    <source>
        <dbReference type="Proteomes" id="UP001589747"/>
    </source>
</evidence>
<comment type="caution">
    <text evidence="2">The sequence shown here is derived from an EMBL/GenBank/DDBJ whole genome shotgun (WGS) entry which is preliminary data.</text>
</comment>
<keyword evidence="3" id="KW-1185">Reference proteome</keyword>
<dbReference type="EMBL" id="JBHMDO010000055">
    <property type="protein sequence ID" value="MFB9331001.1"/>
    <property type="molecule type" value="Genomic_DNA"/>
</dbReference>
<keyword evidence="2" id="KW-0560">Oxidoreductase</keyword>
<protein>
    <submittedName>
        <fullName evidence="2">NAD(P)/FAD-dependent oxidoreductase</fullName>
        <ecNumber evidence="2">1.-.-.-</ecNumber>
    </submittedName>
</protein>
<dbReference type="InterPro" id="IPR006076">
    <property type="entry name" value="FAD-dep_OxRdtase"/>
</dbReference>
<dbReference type="Pfam" id="PF01266">
    <property type="entry name" value="DAO"/>
    <property type="match status" value="1"/>
</dbReference>
<name>A0ABV5L2G9_9BACL</name>
<dbReference type="Gene3D" id="3.30.9.10">
    <property type="entry name" value="D-Amino Acid Oxidase, subunit A, domain 2"/>
    <property type="match status" value="1"/>
</dbReference>
<dbReference type="Proteomes" id="UP001589747">
    <property type="component" value="Unassembled WGS sequence"/>
</dbReference>
<evidence type="ECO:0000259" key="1">
    <source>
        <dbReference type="Pfam" id="PF01266"/>
    </source>
</evidence>
<dbReference type="Gene3D" id="3.50.50.60">
    <property type="entry name" value="FAD/NAD(P)-binding domain"/>
    <property type="match status" value="1"/>
</dbReference>
<dbReference type="RefSeq" id="WP_377502929.1">
    <property type="nucleotide sequence ID" value="NZ_JBHMDO010000055.1"/>
</dbReference>
<dbReference type="PANTHER" id="PTHR13847">
    <property type="entry name" value="SARCOSINE DEHYDROGENASE-RELATED"/>
    <property type="match status" value="1"/>
</dbReference>
<dbReference type="EC" id="1.-.-.-" evidence="2"/>
<dbReference type="PANTHER" id="PTHR13847:SF201">
    <property type="entry name" value="PUTATIBE OXIDOREDUCTASE"/>
    <property type="match status" value="1"/>
</dbReference>
<accession>A0ABV5L2G9</accession>
<feature type="domain" description="FAD dependent oxidoreductase" evidence="1">
    <location>
        <begin position="33"/>
        <end position="387"/>
    </location>
</feature>
<dbReference type="SUPFAM" id="SSF51905">
    <property type="entry name" value="FAD/NAD(P)-binding domain"/>
    <property type="match status" value="1"/>
</dbReference>